<reference evidence="2 3" key="1">
    <citation type="submission" date="2019-03" db="EMBL/GenBank/DDBJ databases">
        <title>Genomic Encyclopedia of Type Strains, Phase IV (KMG-IV): sequencing the most valuable type-strain genomes for metagenomic binning, comparative biology and taxonomic classification.</title>
        <authorList>
            <person name="Goeker M."/>
        </authorList>
    </citation>
    <scope>NUCLEOTIDE SEQUENCE [LARGE SCALE GENOMIC DNA]</scope>
    <source>
        <strain evidence="2 3">DSM 24176</strain>
    </source>
</reference>
<keyword evidence="3" id="KW-1185">Reference proteome</keyword>
<evidence type="ECO:0000259" key="1">
    <source>
        <dbReference type="Pfam" id="PF12671"/>
    </source>
</evidence>
<comment type="caution">
    <text evidence="2">The sequence shown here is derived from an EMBL/GenBank/DDBJ whole genome shotgun (WGS) entry which is preliminary data.</text>
</comment>
<sequence length="402" mass="46524">MKKKHLFMSAMVIILIINSISLGAIEKRNYDFDIEKFIVQYYQSKDIFNESIAKQDFSNDEVYAYAEGKIKVNEHIKEKISSYKTNYSVNTELLEKNQMGDKTYYRYAVVVKFRYDGAKFDSSYGEEIEIIVNNDNKVENIYVALDYYDVFMKGYEYDVKLNIKNNNQKITAFSNLESRVNDLIEQIDNEYDKMIQSDEIYQHSYELTSNPPAFPLNRSNIVTWARNNYNKVNPQSGGSGVFYYDFSQIPEAWDCTNFVSHALLAGGASVYNNNTPSTGWYYVNLSQRSYSWAGVPNFHTFITRKNVTRGPIGESFAYTFVSQNNMPYQTGDLIQFYSSRINNWRHSAVITGHAWFVGMPSGTRDALITGRSGVNFFDDNIRASERYPGEPKRVIRLLGNYF</sequence>
<dbReference type="OrthoDB" id="9812429at2"/>
<accession>A0A4R1N0N4</accession>
<evidence type="ECO:0000313" key="3">
    <source>
        <dbReference type="Proteomes" id="UP000294545"/>
    </source>
</evidence>
<dbReference type="Pfam" id="PF12671">
    <property type="entry name" value="Amidase_6"/>
    <property type="match status" value="1"/>
</dbReference>
<name>A0A4R1N0N4_9FIRM</name>
<feature type="domain" description="Putative amidase" evidence="1">
    <location>
        <begin position="217"/>
        <end position="353"/>
    </location>
</feature>
<dbReference type="EMBL" id="SMGQ01000011">
    <property type="protein sequence ID" value="TCK98442.1"/>
    <property type="molecule type" value="Genomic_DNA"/>
</dbReference>
<dbReference type="InterPro" id="IPR024301">
    <property type="entry name" value="Amidase_6"/>
</dbReference>
<dbReference type="AlphaFoldDB" id="A0A4R1N0N4"/>
<organism evidence="2 3">
    <name type="scientific">Natranaerovirga hydrolytica</name>
    <dbReference type="NCBI Taxonomy" id="680378"/>
    <lineage>
        <taxon>Bacteria</taxon>
        <taxon>Bacillati</taxon>
        <taxon>Bacillota</taxon>
        <taxon>Clostridia</taxon>
        <taxon>Lachnospirales</taxon>
        <taxon>Natranaerovirgaceae</taxon>
        <taxon>Natranaerovirga</taxon>
    </lineage>
</organism>
<gene>
    <name evidence="2" type="ORF">EDC19_0863</name>
</gene>
<dbReference type="RefSeq" id="WP_132281019.1">
    <property type="nucleotide sequence ID" value="NZ_SMGQ01000011.1"/>
</dbReference>
<proteinExistence type="predicted"/>
<protein>
    <submittedName>
        <fullName evidence="2">Putative amidase-like protein</fullName>
    </submittedName>
</protein>
<dbReference type="Proteomes" id="UP000294545">
    <property type="component" value="Unassembled WGS sequence"/>
</dbReference>
<evidence type="ECO:0000313" key="2">
    <source>
        <dbReference type="EMBL" id="TCK98442.1"/>
    </source>
</evidence>